<evidence type="ECO:0000313" key="2">
    <source>
        <dbReference type="Proteomes" id="UP001362999"/>
    </source>
</evidence>
<sequence length="233" mass="26250">MSMNTVGVDPRNEPSWVQFRHAVAADLAVNIALLETVPDSNILGLPLDFPHNLRKVLNVGGTARAPNLFQYRLKHCAPAQDNEHNAPAWIAYGRRCVRGSREFVIGFVRVDPLVYQDPGSLHNRLASGHLMLHLMREAVLQDCWICVECVVHPVIGRWGETHSGEERIVARAYRRGWELCDVVEEYRRRRVPPRFCNFRGLGGCPVLLPVVGPDHCSRHVPGVDSALILPQRH</sequence>
<gene>
    <name evidence="1" type="ORF">R3P38DRAFT_1956067</name>
</gene>
<proteinExistence type="predicted"/>
<name>A0AAV9ZZM8_9AGAR</name>
<dbReference type="Proteomes" id="UP001362999">
    <property type="component" value="Unassembled WGS sequence"/>
</dbReference>
<reference evidence="1 2" key="1">
    <citation type="journal article" date="2024" name="J Genomics">
        <title>Draft genome sequencing and assembly of Favolaschia claudopus CIRM-BRFM 2984 isolated from oak limbs.</title>
        <authorList>
            <person name="Navarro D."/>
            <person name="Drula E."/>
            <person name="Chaduli D."/>
            <person name="Cazenave R."/>
            <person name="Ahrendt S."/>
            <person name="Wang J."/>
            <person name="Lipzen A."/>
            <person name="Daum C."/>
            <person name="Barry K."/>
            <person name="Grigoriev I.V."/>
            <person name="Favel A."/>
            <person name="Rosso M.N."/>
            <person name="Martin F."/>
        </authorList>
    </citation>
    <scope>NUCLEOTIDE SEQUENCE [LARGE SCALE GENOMIC DNA]</scope>
    <source>
        <strain evidence="1 2">CIRM-BRFM 2984</strain>
    </source>
</reference>
<dbReference type="AlphaFoldDB" id="A0AAV9ZZM8"/>
<comment type="caution">
    <text evidence="1">The sequence shown here is derived from an EMBL/GenBank/DDBJ whole genome shotgun (WGS) entry which is preliminary data.</text>
</comment>
<protein>
    <submittedName>
        <fullName evidence="1">Uncharacterized protein</fullName>
    </submittedName>
</protein>
<organism evidence="1 2">
    <name type="scientific">Favolaschia claudopus</name>
    <dbReference type="NCBI Taxonomy" id="2862362"/>
    <lineage>
        <taxon>Eukaryota</taxon>
        <taxon>Fungi</taxon>
        <taxon>Dikarya</taxon>
        <taxon>Basidiomycota</taxon>
        <taxon>Agaricomycotina</taxon>
        <taxon>Agaricomycetes</taxon>
        <taxon>Agaricomycetidae</taxon>
        <taxon>Agaricales</taxon>
        <taxon>Marasmiineae</taxon>
        <taxon>Mycenaceae</taxon>
        <taxon>Favolaschia</taxon>
    </lineage>
</organism>
<dbReference type="EMBL" id="JAWWNJ010000096">
    <property type="protein sequence ID" value="KAK6996683.1"/>
    <property type="molecule type" value="Genomic_DNA"/>
</dbReference>
<keyword evidence="2" id="KW-1185">Reference proteome</keyword>
<evidence type="ECO:0000313" key="1">
    <source>
        <dbReference type="EMBL" id="KAK6996683.1"/>
    </source>
</evidence>
<accession>A0AAV9ZZM8</accession>